<evidence type="ECO:0000256" key="3">
    <source>
        <dbReference type="ARBA" id="ARBA00022691"/>
    </source>
</evidence>
<gene>
    <name evidence="6" type="ORF">SAMN05444365_101708</name>
</gene>
<dbReference type="STRING" id="405436.SAMN05444365_101708"/>
<reference evidence="7" key="1">
    <citation type="submission" date="2016-10" db="EMBL/GenBank/DDBJ databases">
        <authorList>
            <person name="Varghese N."/>
            <person name="Submissions S."/>
        </authorList>
    </citation>
    <scope>NUCLEOTIDE SEQUENCE [LARGE SCALE GENOMIC DNA]</scope>
    <source>
        <strain evidence="7">DSM 45245</strain>
    </source>
</reference>
<dbReference type="Pfam" id="PF08241">
    <property type="entry name" value="Methyltransf_11"/>
    <property type="match status" value="1"/>
</dbReference>
<evidence type="ECO:0000256" key="4">
    <source>
        <dbReference type="SAM" id="MobiDB-lite"/>
    </source>
</evidence>
<keyword evidence="7" id="KW-1185">Reference proteome</keyword>
<dbReference type="GO" id="GO:0032259">
    <property type="term" value="P:methylation"/>
    <property type="evidence" value="ECO:0007669"/>
    <property type="project" value="UniProtKB-KW"/>
</dbReference>
<evidence type="ECO:0000259" key="5">
    <source>
        <dbReference type="Pfam" id="PF08241"/>
    </source>
</evidence>
<keyword evidence="1 6" id="KW-0489">Methyltransferase</keyword>
<dbReference type="InterPro" id="IPR029063">
    <property type="entry name" value="SAM-dependent_MTases_sf"/>
</dbReference>
<feature type="domain" description="Methyltransferase type 11" evidence="5">
    <location>
        <begin position="51"/>
        <end position="140"/>
    </location>
</feature>
<dbReference type="PANTHER" id="PTHR43464:SF19">
    <property type="entry name" value="UBIQUINONE BIOSYNTHESIS O-METHYLTRANSFERASE, MITOCHONDRIAL"/>
    <property type="match status" value="1"/>
</dbReference>
<dbReference type="GO" id="GO:0010420">
    <property type="term" value="F:polyprenyldihydroxybenzoate methyltransferase activity"/>
    <property type="evidence" value="ECO:0007669"/>
    <property type="project" value="TreeGrafter"/>
</dbReference>
<evidence type="ECO:0000313" key="6">
    <source>
        <dbReference type="EMBL" id="SDY11267.1"/>
    </source>
</evidence>
<keyword evidence="6" id="KW-0830">Ubiquinone</keyword>
<dbReference type="EMBL" id="FNPH01000001">
    <property type="protein sequence ID" value="SDY11267.1"/>
    <property type="molecule type" value="Genomic_DNA"/>
</dbReference>
<feature type="region of interest" description="Disordered" evidence="4">
    <location>
        <begin position="229"/>
        <end position="250"/>
    </location>
</feature>
<dbReference type="SUPFAM" id="SSF53335">
    <property type="entry name" value="S-adenosyl-L-methionine-dependent methyltransferases"/>
    <property type="match status" value="1"/>
</dbReference>
<dbReference type="Gene3D" id="3.40.50.150">
    <property type="entry name" value="Vaccinia Virus protein VP39"/>
    <property type="match status" value="1"/>
</dbReference>
<dbReference type="OrthoDB" id="9805171at2"/>
<proteinExistence type="predicted"/>
<dbReference type="Proteomes" id="UP000242415">
    <property type="component" value="Unassembled WGS sequence"/>
</dbReference>
<dbReference type="InterPro" id="IPR013216">
    <property type="entry name" value="Methyltransf_11"/>
</dbReference>
<evidence type="ECO:0000313" key="7">
    <source>
        <dbReference type="Proteomes" id="UP000242415"/>
    </source>
</evidence>
<evidence type="ECO:0000256" key="2">
    <source>
        <dbReference type="ARBA" id="ARBA00022679"/>
    </source>
</evidence>
<accession>A0A1H3H768</accession>
<dbReference type="RefSeq" id="WP_091551236.1">
    <property type="nucleotide sequence ID" value="NZ_FNPH01000001.1"/>
</dbReference>
<dbReference type="CDD" id="cd02440">
    <property type="entry name" value="AdoMet_MTases"/>
    <property type="match status" value="1"/>
</dbReference>
<protein>
    <submittedName>
        <fullName evidence="6">2-polyprenyl-6-hydroxyphenyl methylase / 3-demethylubiquinone-9 3-methyltransferase</fullName>
    </submittedName>
</protein>
<name>A0A1H3H768_9ACTN</name>
<evidence type="ECO:0000256" key="1">
    <source>
        <dbReference type="ARBA" id="ARBA00022603"/>
    </source>
</evidence>
<dbReference type="AlphaFoldDB" id="A0A1H3H768"/>
<keyword evidence="3" id="KW-0949">S-adenosyl-L-methionine</keyword>
<sequence>MRTLPRNDPRQYDELADQWWRPDGAFEMLHWLAEARARLIPPARHPRAVLLDVGCGAGLLAPHVAAKGYRHVGVDLVRSALRQAGERGLTPVLADAGALPLAAGAADVVAAGELFEHVPDLPGTVAEVCRVLRPGGLLVLDTLNATALSRLLAVSVAERVPGVPRGIHDPRLFVDPRVLTAECARHGVRLAVRGIRPTLPGLLRWLVRCSRPGRARIVPTWSTAVLYQGRGTKDGQGRRSAGPGVNREGG</sequence>
<keyword evidence="2 6" id="KW-0808">Transferase</keyword>
<dbReference type="PANTHER" id="PTHR43464">
    <property type="entry name" value="METHYLTRANSFERASE"/>
    <property type="match status" value="1"/>
</dbReference>
<organism evidence="6 7">
    <name type="scientific">Micromonospora pattaloongensis</name>
    <dbReference type="NCBI Taxonomy" id="405436"/>
    <lineage>
        <taxon>Bacteria</taxon>
        <taxon>Bacillati</taxon>
        <taxon>Actinomycetota</taxon>
        <taxon>Actinomycetes</taxon>
        <taxon>Micromonosporales</taxon>
        <taxon>Micromonosporaceae</taxon>
        <taxon>Micromonospora</taxon>
    </lineage>
</organism>